<sequence>MFYGDDVQDTRQLFFSSWQKYREKHPLLPLEQQIVDVILVHPEYHGLLEATKNKEQAYFPEMGQTNPFLHMGLHLAIRDQISTNRPEGISTIYQQLVKKFRDSLAVEHLMMEYLAECLWQAQRDNTYPDESNYLQALTQLLN</sequence>
<evidence type="ECO:0000313" key="1">
    <source>
        <dbReference type="EMBL" id="CEK09229.1"/>
    </source>
</evidence>
<protein>
    <recommendedName>
        <fullName evidence="3">DUF1841 domain-containing protein</fullName>
    </recommendedName>
</protein>
<reference evidence="2" key="1">
    <citation type="submission" date="2014-09" db="EMBL/GenBank/DDBJ databases">
        <authorList>
            <person name="Gomez-Valero L."/>
        </authorList>
    </citation>
    <scope>NUCLEOTIDE SEQUENCE [LARGE SCALE GENOMIC DNA]</scope>
    <source>
        <strain evidence="2">ATCC35250</strain>
    </source>
</reference>
<dbReference type="InterPro" id="IPR014993">
    <property type="entry name" value="DUF1841"/>
</dbReference>
<dbReference type="KEGG" id="lha:LHA_0110"/>
<organism evidence="1 2">
    <name type="scientific">Legionella hackeliae</name>
    <dbReference type="NCBI Taxonomy" id="449"/>
    <lineage>
        <taxon>Bacteria</taxon>
        <taxon>Pseudomonadati</taxon>
        <taxon>Pseudomonadota</taxon>
        <taxon>Gammaproteobacteria</taxon>
        <taxon>Legionellales</taxon>
        <taxon>Legionellaceae</taxon>
        <taxon>Legionella</taxon>
    </lineage>
</organism>
<dbReference type="RefSeq" id="WP_045104802.1">
    <property type="nucleotide sequence ID" value="NZ_LN681225.1"/>
</dbReference>
<dbReference type="HOGENOM" id="CLU_120353_0_0_6"/>
<dbReference type="OrthoDB" id="9789432at2"/>
<dbReference type="EMBL" id="LN681225">
    <property type="protein sequence ID" value="CEK09229.1"/>
    <property type="molecule type" value="Genomic_DNA"/>
</dbReference>
<dbReference type="Proteomes" id="UP000032803">
    <property type="component" value="Chromosome I"/>
</dbReference>
<name>A0A0A8UR41_LEGHA</name>
<accession>A0A0A8UR41</accession>
<evidence type="ECO:0008006" key="3">
    <source>
        <dbReference type="Google" id="ProtNLM"/>
    </source>
</evidence>
<proteinExistence type="predicted"/>
<dbReference type="Pfam" id="PF08897">
    <property type="entry name" value="DUF1841"/>
    <property type="match status" value="1"/>
</dbReference>
<dbReference type="PATRIC" id="fig|449.7.peg.1894"/>
<gene>
    <name evidence="1" type="ORF">LHA_0110</name>
</gene>
<keyword evidence="2" id="KW-1185">Reference proteome</keyword>
<dbReference type="STRING" id="449.LHA_0110"/>
<evidence type="ECO:0000313" key="2">
    <source>
        <dbReference type="Proteomes" id="UP000032803"/>
    </source>
</evidence>
<dbReference type="AlphaFoldDB" id="A0A0A8UR41"/>